<dbReference type="Proteomes" id="UP000249254">
    <property type="component" value="Unassembled WGS sequence"/>
</dbReference>
<dbReference type="GO" id="GO:0016491">
    <property type="term" value="F:oxidoreductase activity"/>
    <property type="evidence" value="ECO:0007669"/>
    <property type="project" value="InterPro"/>
</dbReference>
<dbReference type="AlphaFoldDB" id="A0A328AEB1"/>
<dbReference type="InterPro" id="IPR036291">
    <property type="entry name" value="NAD(P)-bd_dom_sf"/>
</dbReference>
<proteinExistence type="predicted"/>
<dbReference type="SUPFAM" id="SSF51735">
    <property type="entry name" value="NAD(P)-binding Rossmann-fold domains"/>
    <property type="match status" value="1"/>
</dbReference>
<dbReference type="Gene3D" id="3.40.50.720">
    <property type="entry name" value="NAD(P)-binding Rossmann-like Domain"/>
    <property type="match status" value="1"/>
</dbReference>
<dbReference type="SMART" id="SM00829">
    <property type="entry name" value="PKS_ER"/>
    <property type="match status" value="1"/>
</dbReference>
<dbReference type="InterPro" id="IPR013154">
    <property type="entry name" value="ADH-like_N"/>
</dbReference>
<comment type="caution">
    <text evidence="3">The sequence shown here is derived from an EMBL/GenBank/DDBJ whole genome shotgun (WGS) entry which is preliminary data.</text>
</comment>
<evidence type="ECO:0000313" key="3">
    <source>
        <dbReference type="EMBL" id="RAK53132.1"/>
    </source>
</evidence>
<dbReference type="PANTHER" id="PTHR44154">
    <property type="entry name" value="QUINONE OXIDOREDUCTASE"/>
    <property type="match status" value="1"/>
</dbReference>
<dbReference type="OrthoDB" id="9792321at2"/>
<evidence type="ECO:0000313" key="4">
    <source>
        <dbReference type="Proteomes" id="UP000249254"/>
    </source>
</evidence>
<evidence type="ECO:0000256" key="1">
    <source>
        <dbReference type="ARBA" id="ARBA00022857"/>
    </source>
</evidence>
<evidence type="ECO:0000259" key="2">
    <source>
        <dbReference type="SMART" id="SM00829"/>
    </source>
</evidence>
<dbReference type="PANTHER" id="PTHR44154:SF1">
    <property type="entry name" value="QUINONE OXIDOREDUCTASE"/>
    <property type="match status" value="1"/>
</dbReference>
<keyword evidence="1" id="KW-0521">NADP</keyword>
<organism evidence="3 4">
    <name type="scientific">Phenylobacterium soli</name>
    <dbReference type="NCBI Taxonomy" id="2170551"/>
    <lineage>
        <taxon>Bacteria</taxon>
        <taxon>Pseudomonadati</taxon>
        <taxon>Pseudomonadota</taxon>
        <taxon>Alphaproteobacteria</taxon>
        <taxon>Caulobacterales</taxon>
        <taxon>Caulobacteraceae</taxon>
        <taxon>Phenylobacterium</taxon>
    </lineage>
</organism>
<dbReference type="InterPro" id="IPR013149">
    <property type="entry name" value="ADH-like_C"/>
</dbReference>
<dbReference type="Pfam" id="PF00107">
    <property type="entry name" value="ADH_zinc_N"/>
    <property type="match status" value="1"/>
</dbReference>
<dbReference type="EMBL" id="QFYQ01000001">
    <property type="protein sequence ID" value="RAK53132.1"/>
    <property type="molecule type" value="Genomic_DNA"/>
</dbReference>
<dbReference type="Gene3D" id="3.90.180.10">
    <property type="entry name" value="Medium-chain alcohol dehydrogenases, catalytic domain"/>
    <property type="match status" value="1"/>
</dbReference>
<dbReference type="Pfam" id="PF08240">
    <property type="entry name" value="ADH_N"/>
    <property type="match status" value="1"/>
</dbReference>
<dbReference type="InterPro" id="IPR020843">
    <property type="entry name" value="ER"/>
</dbReference>
<dbReference type="InterPro" id="IPR011032">
    <property type="entry name" value="GroES-like_sf"/>
</dbReference>
<keyword evidence="4" id="KW-1185">Reference proteome</keyword>
<dbReference type="RefSeq" id="WP_111526885.1">
    <property type="nucleotide sequence ID" value="NZ_JBHRSG010000001.1"/>
</dbReference>
<feature type="domain" description="Enoyl reductase (ER)" evidence="2">
    <location>
        <begin position="12"/>
        <end position="328"/>
    </location>
</feature>
<sequence>MRAAWYERKGPAAEVLTVGERPVPEPGPGELLVRVRASGVNPSDTKGRGGARGNTAMPFPLIVPHQDGAGEVVAAGSPDLASRVGERVWFYEAQLGRPFGSAADYVAIPAAKAVRLPDGVSFEAGACLGVPAMTAHRAVFADGPVEGKTVFVSGGAGAVGRYAVQFARLGGARVIATVSSDEDADSARAAGAELVIDRKREDVAARVAAFTGAADGRGVDRFVEVAFGANLPLIAALLKPNGVVATYASDADPEPVLPFWPLVGLDATVHFVLVYVMDAAAHAAAAEAITEALEAGTLSHDIAEILDLADIARAHERVEKGAGGKIVVRP</sequence>
<reference evidence="4" key="1">
    <citation type="submission" date="2018-05" db="EMBL/GenBank/DDBJ databases">
        <authorList>
            <person name="Li X."/>
        </authorList>
    </citation>
    <scope>NUCLEOTIDE SEQUENCE [LARGE SCALE GENOMIC DNA]</scope>
    <source>
        <strain evidence="4">LX32</strain>
    </source>
</reference>
<dbReference type="InterPro" id="IPR051603">
    <property type="entry name" value="Zinc-ADH_QOR/CCCR"/>
</dbReference>
<accession>A0A328AEB1</accession>
<name>A0A328AEB1_9CAUL</name>
<dbReference type="CDD" id="cd08253">
    <property type="entry name" value="zeta_crystallin"/>
    <property type="match status" value="1"/>
</dbReference>
<gene>
    <name evidence="3" type="ORF">DJ017_00590</name>
</gene>
<protein>
    <submittedName>
        <fullName evidence="3">NADPH:quinone reductase</fullName>
    </submittedName>
</protein>
<dbReference type="SUPFAM" id="SSF50129">
    <property type="entry name" value="GroES-like"/>
    <property type="match status" value="1"/>
</dbReference>